<accession>A0A067M3J5</accession>
<gene>
    <name evidence="1" type="ORF">BOTBODRAFT_36410</name>
</gene>
<reference evidence="2" key="1">
    <citation type="journal article" date="2014" name="Proc. Natl. Acad. Sci. U.S.A.">
        <title>Extensive sampling of basidiomycete genomes demonstrates inadequacy of the white-rot/brown-rot paradigm for wood decay fungi.</title>
        <authorList>
            <person name="Riley R."/>
            <person name="Salamov A.A."/>
            <person name="Brown D.W."/>
            <person name="Nagy L.G."/>
            <person name="Floudas D."/>
            <person name="Held B.W."/>
            <person name="Levasseur A."/>
            <person name="Lombard V."/>
            <person name="Morin E."/>
            <person name="Otillar R."/>
            <person name="Lindquist E.A."/>
            <person name="Sun H."/>
            <person name="LaButti K.M."/>
            <person name="Schmutz J."/>
            <person name="Jabbour D."/>
            <person name="Luo H."/>
            <person name="Baker S.E."/>
            <person name="Pisabarro A.G."/>
            <person name="Walton J.D."/>
            <person name="Blanchette R.A."/>
            <person name="Henrissat B."/>
            <person name="Martin F."/>
            <person name="Cullen D."/>
            <person name="Hibbett D.S."/>
            <person name="Grigoriev I.V."/>
        </authorList>
    </citation>
    <scope>NUCLEOTIDE SEQUENCE [LARGE SCALE GENOMIC DNA]</scope>
    <source>
        <strain evidence="2">FD-172 SS1</strain>
    </source>
</reference>
<sequence length="254" mass="28042">MAARFAGNGTLMNYLNCYAALLLDLARTPSNAFRYAIRVKCTTVPADVVRQMGRHDDPVDDRAMFALLGIQRRPLEGDGHRELESKRNLINGILEARKRGPIAPGIPVVYNFVNRYEVAFVATAFIPQSVLDHCAANPEQVSSATDEYGNPVDTKLMRWCRGLITLMIEQDKENKFRLRGVSLLGQTLSCRHKSDDAVDPAVAASIKHGLALLADPQLVRLGAGKLGSIEALLLFPCERKLAPFFLRPSITPLM</sequence>
<evidence type="ECO:0000313" key="2">
    <source>
        <dbReference type="Proteomes" id="UP000027195"/>
    </source>
</evidence>
<dbReference type="HOGENOM" id="CLU_1094113_0_0_1"/>
<dbReference type="OrthoDB" id="432970at2759"/>
<dbReference type="AlphaFoldDB" id="A0A067M3J5"/>
<proteinExistence type="predicted"/>
<organism evidence="1 2">
    <name type="scientific">Botryobasidium botryosum (strain FD-172 SS1)</name>
    <dbReference type="NCBI Taxonomy" id="930990"/>
    <lineage>
        <taxon>Eukaryota</taxon>
        <taxon>Fungi</taxon>
        <taxon>Dikarya</taxon>
        <taxon>Basidiomycota</taxon>
        <taxon>Agaricomycotina</taxon>
        <taxon>Agaricomycetes</taxon>
        <taxon>Cantharellales</taxon>
        <taxon>Botryobasidiaceae</taxon>
        <taxon>Botryobasidium</taxon>
    </lineage>
</organism>
<dbReference type="Proteomes" id="UP000027195">
    <property type="component" value="Unassembled WGS sequence"/>
</dbReference>
<protein>
    <submittedName>
        <fullName evidence="1">Uncharacterized protein</fullName>
    </submittedName>
</protein>
<evidence type="ECO:0000313" key="1">
    <source>
        <dbReference type="EMBL" id="KDQ10308.1"/>
    </source>
</evidence>
<name>A0A067M3J5_BOTB1</name>
<dbReference type="InParanoid" id="A0A067M3J5"/>
<keyword evidence="2" id="KW-1185">Reference proteome</keyword>
<dbReference type="EMBL" id="KL198069">
    <property type="protein sequence ID" value="KDQ10308.1"/>
    <property type="molecule type" value="Genomic_DNA"/>
</dbReference>